<evidence type="ECO:0000256" key="1">
    <source>
        <dbReference type="ARBA" id="ARBA00004141"/>
    </source>
</evidence>
<protein>
    <submittedName>
        <fullName evidence="8">MFS domain-containing protein</fullName>
    </submittedName>
</protein>
<evidence type="ECO:0000313" key="8">
    <source>
        <dbReference type="WBParaSite" id="ALUE_0001777401-mRNA-1"/>
    </source>
</evidence>
<organism evidence="7 8">
    <name type="scientific">Ascaris lumbricoides</name>
    <name type="common">Giant roundworm</name>
    <dbReference type="NCBI Taxonomy" id="6252"/>
    <lineage>
        <taxon>Eukaryota</taxon>
        <taxon>Metazoa</taxon>
        <taxon>Ecdysozoa</taxon>
        <taxon>Nematoda</taxon>
        <taxon>Chromadorea</taxon>
        <taxon>Rhabditida</taxon>
        <taxon>Spirurina</taxon>
        <taxon>Ascaridomorpha</taxon>
        <taxon>Ascaridoidea</taxon>
        <taxon>Ascarididae</taxon>
        <taxon>Ascaris</taxon>
    </lineage>
</organism>
<feature type="transmembrane region" description="Helical" evidence="6">
    <location>
        <begin position="76"/>
        <end position="98"/>
    </location>
</feature>
<dbReference type="AlphaFoldDB" id="A0A0M3IHA4"/>
<reference evidence="8" key="1">
    <citation type="submission" date="2017-02" db="UniProtKB">
        <authorList>
            <consortium name="WormBaseParasite"/>
        </authorList>
    </citation>
    <scope>IDENTIFICATION</scope>
</reference>
<comment type="subcellular location">
    <subcellularLocation>
        <location evidence="1">Membrane</location>
        <topology evidence="1">Multi-pass membrane protein</topology>
    </subcellularLocation>
</comment>
<name>A0A0M3IHA4_ASCLU</name>
<sequence>MGASFLFFSLQFMEGNVTLSWDVVVPTRRSVASALQIVISNLFGGAVGPSFVGIVSDAIRDSDNRPSARFNGVLKAFYILNCVLLISGLCFSFAALFFKHDHINFRKKMGKSPSCHPKA</sequence>
<dbReference type="Proteomes" id="UP000036681">
    <property type="component" value="Unplaced"/>
</dbReference>
<keyword evidence="5 6" id="KW-0472">Membrane</keyword>
<dbReference type="InterPro" id="IPR036259">
    <property type="entry name" value="MFS_trans_sf"/>
</dbReference>
<evidence type="ECO:0000313" key="7">
    <source>
        <dbReference type="Proteomes" id="UP000036681"/>
    </source>
</evidence>
<dbReference type="WBParaSite" id="ALUE_0001777401-mRNA-1">
    <property type="protein sequence ID" value="ALUE_0001777401-mRNA-1"/>
    <property type="gene ID" value="ALUE_0001777401"/>
</dbReference>
<evidence type="ECO:0000256" key="4">
    <source>
        <dbReference type="ARBA" id="ARBA00022989"/>
    </source>
</evidence>
<keyword evidence="2" id="KW-0813">Transport</keyword>
<dbReference type="SUPFAM" id="SSF103473">
    <property type="entry name" value="MFS general substrate transporter"/>
    <property type="match status" value="1"/>
</dbReference>
<keyword evidence="7" id="KW-1185">Reference proteome</keyword>
<dbReference type="PANTHER" id="PTHR23505:SF79">
    <property type="entry name" value="PROTEIN SPINSTER"/>
    <property type="match status" value="1"/>
</dbReference>
<keyword evidence="4 6" id="KW-1133">Transmembrane helix</keyword>
<evidence type="ECO:0000256" key="2">
    <source>
        <dbReference type="ARBA" id="ARBA00022448"/>
    </source>
</evidence>
<dbReference type="GO" id="GO:0016020">
    <property type="term" value="C:membrane"/>
    <property type="evidence" value="ECO:0007669"/>
    <property type="project" value="UniProtKB-SubCell"/>
</dbReference>
<evidence type="ECO:0000256" key="3">
    <source>
        <dbReference type="ARBA" id="ARBA00022692"/>
    </source>
</evidence>
<evidence type="ECO:0000256" key="5">
    <source>
        <dbReference type="ARBA" id="ARBA00023136"/>
    </source>
</evidence>
<keyword evidence="3 6" id="KW-0812">Transmembrane</keyword>
<dbReference type="InterPro" id="IPR044770">
    <property type="entry name" value="MFS_spinster-like"/>
</dbReference>
<evidence type="ECO:0000256" key="6">
    <source>
        <dbReference type="SAM" id="Phobius"/>
    </source>
</evidence>
<feature type="transmembrane region" description="Helical" evidence="6">
    <location>
        <begin position="30"/>
        <end position="55"/>
    </location>
</feature>
<dbReference type="PANTHER" id="PTHR23505">
    <property type="entry name" value="SPINSTER"/>
    <property type="match status" value="1"/>
</dbReference>
<accession>A0A0M3IHA4</accession>
<proteinExistence type="predicted"/>